<dbReference type="GO" id="GO:0005921">
    <property type="term" value="C:gap junction"/>
    <property type="evidence" value="ECO:0007669"/>
    <property type="project" value="UniProtKB-SubCell"/>
</dbReference>
<accession>A0A8X6F7Q4</accession>
<proteinExistence type="inferred from homology"/>
<evidence type="ECO:0000256" key="11">
    <source>
        <dbReference type="ARBA" id="ARBA00023303"/>
    </source>
</evidence>
<evidence type="ECO:0000313" key="14">
    <source>
        <dbReference type="Proteomes" id="UP000887116"/>
    </source>
</evidence>
<comment type="subcellular location">
    <subcellularLocation>
        <location evidence="1">Cell junction</location>
        <location evidence="1">Gap junction</location>
    </subcellularLocation>
    <subcellularLocation>
        <location evidence="2 12">Cell membrane</location>
        <topology evidence="2 12">Multi-pass membrane protein</topology>
    </subcellularLocation>
</comment>
<keyword evidence="10 12" id="KW-0472">Membrane</keyword>
<dbReference type="GO" id="GO:0005886">
    <property type="term" value="C:plasma membrane"/>
    <property type="evidence" value="ECO:0007669"/>
    <property type="project" value="UniProtKB-SubCell"/>
</dbReference>
<keyword evidence="11 12" id="KW-0407">Ion channel</keyword>
<dbReference type="PANTHER" id="PTHR11893:SF41">
    <property type="entry name" value="INNEXIN INX2"/>
    <property type="match status" value="1"/>
</dbReference>
<comment type="function">
    <text evidence="12">Structural component of the gap junctions.</text>
</comment>
<evidence type="ECO:0000256" key="7">
    <source>
        <dbReference type="ARBA" id="ARBA00022949"/>
    </source>
</evidence>
<evidence type="ECO:0000256" key="10">
    <source>
        <dbReference type="ARBA" id="ARBA00023136"/>
    </source>
</evidence>
<keyword evidence="9 12" id="KW-0406">Ion transport</keyword>
<evidence type="ECO:0000256" key="3">
    <source>
        <dbReference type="ARBA" id="ARBA00022448"/>
    </source>
</evidence>
<comment type="caution">
    <text evidence="13">The sequence shown here is derived from an EMBL/GenBank/DDBJ whole genome shotgun (WGS) entry which is preliminary data.</text>
</comment>
<evidence type="ECO:0000256" key="12">
    <source>
        <dbReference type="RuleBase" id="RU010713"/>
    </source>
</evidence>
<feature type="transmembrane region" description="Helical" evidence="12">
    <location>
        <begin position="108"/>
        <end position="130"/>
    </location>
</feature>
<dbReference type="GO" id="GO:0007602">
    <property type="term" value="P:phototransduction"/>
    <property type="evidence" value="ECO:0007669"/>
    <property type="project" value="TreeGrafter"/>
</dbReference>
<keyword evidence="7" id="KW-0965">Cell junction</keyword>
<feature type="transmembrane region" description="Helical" evidence="12">
    <location>
        <begin position="175"/>
        <end position="198"/>
    </location>
</feature>
<dbReference type="PROSITE" id="PS51013">
    <property type="entry name" value="PANNEXIN"/>
    <property type="match status" value="1"/>
</dbReference>
<dbReference type="GO" id="GO:0034220">
    <property type="term" value="P:monoatomic ion transmembrane transport"/>
    <property type="evidence" value="ECO:0007669"/>
    <property type="project" value="UniProtKB-KW"/>
</dbReference>
<dbReference type="GO" id="GO:0005243">
    <property type="term" value="F:gap junction channel activity"/>
    <property type="evidence" value="ECO:0007669"/>
    <property type="project" value="TreeGrafter"/>
</dbReference>
<evidence type="ECO:0000256" key="5">
    <source>
        <dbReference type="ARBA" id="ARBA00022692"/>
    </source>
</evidence>
<keyword evidence="6" id="KW-0303">Gap junction</keyword>
<keyword evidence="3 12" id="KW-0813">Transport</keyword>
<organism evidence="13 14">
    <name type="scientific">Trichonephila clavata</name>
    <name type="common">Joro spider</name>
    <name type="synonym">Nephila clavata</name>
    <dbReference type="NCBI Taxonomy" id="2740835"/>
    <lineage>
        <taxon>Eukaryota</taxon>
        <taxon>Metazoa</taxon>
        <taxon>Ecdysozoa</taxon>
        <taxon>Arthropoda</taxon>
        <taxon>Chelicerata</taxon>
        <taxon>Arachnida</taxon>
        <taxon>Araneae</taxon>
        <taxon>Araneomorphae</taxon>
        <taxon>Entelegynae</taxon>
        <taxon>Araneoidea</taxon>
        <taxon>Nephilidae</taxon>
        <taxon>Trichonephila</taxon>
    </lineage>
</organism>
<dbReference type="OrthoDB" id="6425542at2759"/>
<dbReference type="Proteomes" id="UP000887116">
    <property type="component" value="Unassembled WGS sequence"/>
</dbReference>
<comment type="similarity">
    <text evidence="12">Belongs to the pannexin family.</text>
</comment>
<feature type="transmembrane region" description="Helical" evidence="12">
    <location>
        <begin position="29"/>
        <end position="47"/>
    </location>
</feature>
<protein>
    <recommendedName>
        <fullName evidence="12">Innexin</fullName>
    </recommendedName>
</protein>
<name>A0A8X6F7Q4_TRICU</name>
<sequence length="427" mass="49889">MDLFSNLKSFFKTGGTVIDNNVFRLHYKATSIILVAFSILVTARQYIGDPIDCIPEKQQIPENMLDTFCWVHSTFSLPDSWEKKIGEEVPYPGVDTTKKEQKRVYHAYYQWVCFVLFLQAILFYVPRYFWKSAENGRIKNLILGLNAPCLSEEVKNGNKELLVEYLVANLNNHKLYFISYLFAEFLNFVNVIGQIYLIDCFLGGEFSSYGLKVLQFTGWDGSLRYDPMIHVFPRVTKCLFHKFGSGGSIELIDTLCILPINIINEKIYIFLWFWFIILAVLSGLVLVYRLVLIFWPKSRFLVTSSRARLVNHDNLHIVLSKFKMGDWFILDMLSKNLETLNFRDVVNDLARSLEKKEERRVEFNKCPAKYPPLQPAFYERSTSFACACFKFRRGESFFSYYFIFLDFFQTFKHCGALKTKAWICSLA</sequence>
<keyword evidence="5 12" id="KW-0812">Transmembrane</keyword>
<dbReference type="PRINTS" id="PR01262">
    <property type="entry name" value="INNEXIN"/>
</dbReference>
<gene>
    <name evidence="13" type="primary">Inx2</name>
    <name evidence="12" type="synonym">inx</name>
    <name evidence="13" type="ORF">TNCT_630731</name>
</gene>
<dbReference type="PANTHER" id="PTHR11893">
    <property type="entry name" value="INNEXIN"/>
    <property type="match status" value="1"/>
</dbReference>
<dbReference type="InterPro" id="IPR000990">
    <property type="entry name" value="Innexin"/>
</dbReference>
<evidence type="ECO:0000313" key="13">
    <source>
        <dbReference type="EMBL" id="GFQ72682.1"/>
    </source>
</evidence>
<evidence type="ECO:0000256" key="4">
    <source>
        <dbReference type="ARBA" id="ARBA00022475"/>
    </source>
</evidence>
<feature type="transmembrane region" description="Helical" evidence="12">
    <location>
        <begin position="267"/>
        <end position="291"/>
    </location>
</feature>
<keyword evidence="8 12" id="KW-1133">Transmembrane helix</keyword>
<evidence type="ECO:0000256" key="6">
    <source>
        <dbReference type="ARBA" id="ARBA00022868"/>
    </source>
</evidence>
<evidence type="ECO:0000256" key="2">
    <source>
        <dbReference type="ARBA" id="ARBA00004651"/>
    </source>
</evidence>
<dbReference type="Pfam" id="PF00876">
    <property type="entry name" value="Innexin"/>
    <property type="match status" value="1"/>
</dbReference>
<evidence type="ECO:0000256" key="8">
    <source>
        <dbReference type="ARBA" id="ARBA00022989"/>
    </source>
</evidence>
<evidence type="ECO:0000256" key="1">
    <source>
        <dbReference type="ARBA" id="ARBA00004610"/>
    </source>
</evidence>
<dbReference type="AlphaFoldDB" id="A0A8X6F7Q4"/>
<reference evidence="13" key="1">
    <citation type="submission" date="2020-07" db="EMBL/GenBank/DDBJ databases">
        <title>Multicomponent nature underlies the extraordinary mechanical properties of spider dragline silk.</title>
        <authorList>
            <person name="Kono N."/>
            <person name="Nakamura H."/>
            <person name="Mori M."/>
            <person name="Yoshida Y."/>
            <person name="Ohtoshi R."/>
            <person name="Malay A.D."/>
            <person name="Moran D.A.P."/>
            <person name="Tomita M."/>
            <person name="Numata K."/>
            <person name="Arakawa K."/>
        </authorList>
    </citation>
    <scope>NUCLEOTIDE SEQUENCE</scope>
</reference>
<keyword evidence="14" id="KW-1185">Reference proteome</keyword>
<evidence type="ECO:0000256" key="9">
    <source>
        <dbReference type="ARBA" id="ARBA00023065"/>
    </source>
</evidence>
<keyword evidence="4" id="KW-1003">Cell membrane</keyword>
<dbReference type="EMBL" id="BMAO01011293">
    <property type="protein sequence ID" value="GFQ72682.1"/>
    <property type="molecule type" value="Genomic_DNA"/>
</dbReference>